<keyword evidence="5" id="KW-1185">Reference proteome</keyword>
<dbReference type="InParanoid" id="E9H6Y1"/>
<dbReference type="InterPro" id="IPR029058">
    <property type="entry name" value="AB_hydrolase_fold"/>
</dbReference>
<dbReference type="Proteomes" id="UP000000305">
    <property type="component" value="Unassembled WGS sequence"/>
</dbReference>
<organism evidence="4 5">
    <name type="scientific">Daphnia pulex</name>
    <name type="common">Water flea</name>
    <dbReference type="NCBI Taxonomy" id="6669"/>
    <lineage>
        <taxon>Eukaryota</taxon>
        <taxon>Metazoa</taxon>
        <taxon>Ecdysozoa</taxon>
        <taxon>Arthropoda</taxon>
        <taxon>Crustacea</taxon>
        <taxon>Branchiopoda</taxon>
        <taxon>Diplostraca</taxon>
        <taxon>Cladocera</taxon>
        <taxon>Anomopoda</taxon>
        <taxon>Daphniidae</taxon>
        <taxon>Daphnia</taxon>
    </lineage>
</organism>
<keyword evidence="2" id="KW-0443">Lipid metabolism</keyword>
<proteinExistence type="predicted"/>
<dbReference type="eggNOG" id="KOG2624">
    <property type="taxonomic scope" value="Eukaryota"/>
</dbReference>
<dbReference type="GO" id="GO:0016298">
    <property type="term" value="F:lipase activity"/>
    <property type="evidence" value="ECO:0000318"/>
    <property type="project" value="GO_Central"/>
</dbReference>
<dbReference type="SUPFAM" id="SSF53474">
    <property type="entry name" value="alpha/beta-Hydrolases"/>
    <property type="match status" value="1"/>
</dbReference>
<keyword evidence="1" id="KW-0442">Lipid degradation</keyword>
<dbReference type="EMBL" id="GL732599">
    <property type="protein sequence ID" value="EFX72478.1"/>
    <property type="molecule type" value="Genomic_DNA"/>
</dbReference>
<dbReference type="OrthoDB" id="6342532at2759"/>
<dbReference type="GO" id="GO:0006629">
    <property type="term" value="P:lipid metabolic process"/>
    <property type="evidence" value="ECO:0000318"/>
    <property type="project" value="GO_Central"/>
</dbReference>
<protein>
    <recommendedName>
        <fullName evidence="3">AB hydrolase-1 domain-containing protein</fullName>
    </recommendedName>
</protein>
<dbReference type="HOGENOM" id="CLU_1526755_0_0_1"/>
<dbReference type="KEGG" id="dpx:DAPPUDRAFT_110772"/>
<dbReference type="AlphaFoldDB" id="E9H6Y1"/>
<accession>E9H6Y1</accession>
<gene>
    <name evidence="4" type="ORF">DAPPUDRAFT_110772</name>
</gene>
<feature type="domain" description="AB hydrolase-1" evidence="3">
    <location>
        <begin position="4"/>
        <end position="96"/>
    </location>
</feature>
<dbReference type="Pfam" id="PF00561">
    <property type="entry name" value="Abhydrolase_1"/>
    <property type="match status" value="1"/>
</dbReference>
<dbReference type="PANTHER" id="PTHR11005">
    <property type="entry name" value="LYSOSOMAL ACID LIPASE-RELATED"/>
    <property type="match status" value="1"/>
</dbReference>
<evidence type="ECO:0000256" key="2">
    <source>
        <dbReference type="ARBA" id="ARBA00023098"/>
    </source>
</evidence>
<reference evidence="4 5" key="1">
    <citation type="journal article" date="2011" name="Science">
        <title>The ecoresponsive genome of Daphnia pulex.</title>
        <authorList>
            <person name="Colbourne J.K."/>
            <person name="Pfrender M.E."/>
            <person name="Gilbert D."/>
            <person name="Thomas W.K."/>
            <person name="Tucker A."/>
            <person name="Oakley T.H."/>
            <person name="Tokishita S."/>
            <person name="Aerts A."/>
            <person name="Arnold G.J."/>
            <person name="Basu M.K."/>
            <person name="Bauer D.J."/>
            <person name="Caceres C.E."/>
            <person name="Carmel L."/>
            <person name="Casola C."/>
            <person name="Choi J.H."/>
            <person name="Detter J.C."/>
            <person name="Dong Q."/>
            <person name="Dusheyko S."/>
            <person name="Eads B.D."/>
            <person name="Frohlich T."/>
            <person name="Geiler-Samerotte K.A."/>
            <person name="Gerlach D."/>
            <person name="Hatcher P."/>
            <person name="Jogdeo S."/>
            <person name="Krijgsveld J."/>
            <person name="Kriventseva E.V."/>
            <person name="Kultz D."/>
            <person name="Laforsch C."/>
            <person name="Lindquist E."/>
            <person name="Lopez J."/>
            <person name="Manak J.R."/>
            <person name="Muller J."/>
            <person name="Pangilinan J."/>
            <person name="Patwardhan R.P."/>
            <person name="Pitluck S."/>
            <person name="Pritham E.J."/>
            <person name="Rechtsteiner A."/>
            <person name="Rho M."/>
            <person name="Rogozin I.B."/>
            <person name="Sakarya O."/>
            <person name="Salamov A."/>
            <person name="Schaack S."/>
            <person name="Shapiro H."/>
            <person name="Shiga Y."/>
            <person name="Skalitzky C."/>
            <person name="Smith Z."/>
            <person name="Souvorov A."/>
            <person name="Sung W."/>
            <person name="Tang Z."/>
            <person name="Tsuchiya D."/>
            <person name="Tu H."/>
            <person name="Vos H."/>
            <person name="Wang M."/>
            <person name="Wolf Y.I."/>
            <person name="Yamagata H."/>
            <person name="Yamada T."/>
            <person name="Ye Y."/>
            <person name="Shaw J.R."/>
            <person name="Andrews J."/>
            <person name="Crease T.J."/>
            <person name="Tang H."/>
            <person name="Lucas S.M."/>
            <person name="Robertson H.M."/>
            <person name="Bork P."/>
            <person name="Koonin E.V."/>
            <person name="Zdobnov E.M."/>
            <person name="Grigoriev I.V."/>
            <person name="Lynch M."/>
            <person name="Boore J.L."/>
        </authorList>
    </citation>
    <scope>NUCLEOTIDE SEQUENCE [LARGE SCALE GENOMIC DNA]</scope>
</reference>
<name>E9H6Y1_DAPPU</name>
<evidence type="ECO:0000313" key="4">
    <source>
        <dbReference type="EMBL" id="EFX72478.1"/>
    </source>
</evidence>
<sequence>MGNTRGNIYSRNHVELDPDQDPEFWQYSWDEIGYYDIPACINYVLAVTGWDKLVYAGHSLGTGLFFIAMIQHPELNSKVHRMLALAPISSKHNLRSPFRLVSPIIARLAVYKNRFDNPQPKSSLYQFYPFDDMNMDARTGCDGQDAEESHLRSGYEFENVPEKIMRAQFLQGLLLP</sequence>
<dbReference type="InterPro" id="IPR000073">
    <property type="entry name" value="AB_hydrolase_1"/>
</dbReference>
<evidence type="ECO:0000259" key="3">
    <source>
        <dbReference type="Pfam" id="PF00561"/>
    </source>
</evidence>
<dbReference type="PhylomeDB" id="E9H6Y1"/>
<dbReference type="GO" id="GO:0016042">
    <property type="term" value="P:lipid catabolic process"/>
    <property type="evidence" value="ECO:0007669"/>
    <property type="project" value="UniProtKB-KW"/>
</dbReference>
<evidence type="ECO:0000256" key="1">
    <source>
        <dbReference type="ARBA" id="ARBA00022963"/>
    </source>
</evidence>
<evidence type="ECO:0000313" key="5">
    <source>
        <dbReference type="Proteomes" id="UP000000305"/>
    </source>
</evidence>
<dbReference type="Gene3D" id="3.40.50.1820">
    <property type="entry name" value="alpha/beta hydrolase"/>
    <property type="match status" value="1"/>
</dbReference>